<evidence type="ECO:0000256" key="3">
    <source>
        <dbReference type="SAM" id="Phobius"/>
    </source>
</evidence>
<evidence type="ECO:0000256" key="1">
    <source>
        <dbReference type="ARBA" id="ARBA00009716"/>
    </source>
</evidence>
<dbReference type="Pfam" id="PF01645">
    <property type="entry name" value="Glu_synthase"/>
    <property type="match status" value="1"/>
</dbReference>
<reference evidence="5 6" key="1">
    <citation type="submission" date="2018-07" db="EMBL/GenBank/DDBJ databases">
        <title>Genomic Encyclopedia of Type Strains, Phase IV (KMG-IV): sequencing the most valuable type-strain genomes for metagenomic binning, comparative biology and taxonomic classification.</title>
        <authorList>
            <person name="Goeker M."/>
        </authorList>
    </citation>
    <scope>NUCLEOTIDE SEQUENCE [LARGE SCALE GENOMIC DNA]</scope>
    <source>
        <strain evidence="5 6">DSM 100911</strain>
    </source>
</reference>
<evidence type="ECO:0000256" key="2">
    <source>
        <dbReference type="PIRNR" id="PIRNR006429"/>
    </source>
</evidence>
<dbReference type="InterPro" id="IPR013785">
    <property type="entry name" value="Aldolase_TIM"/>
</dbReference>
<proteinExistence type="inferred from homology"/>
<dbReference type="Proteomes" id="UP000252174">
    <property type="component" value="Unassembled WGS sequence"/>
</dbReference>
<name>A0A369AQY9_9BURK</name>
<keyword evidence="3" id="KW-0812">Transmembrane</keyword>
<feature type="domain" description="Glutamate synthase" evidence="4">
    <location>
        <begin position="178"/>
        <end position="495"/>
    </location>
</feature>
<evidence type="ECO:0000313" key="5">
    <source>
        <dbReference type="EMBL" id="RCX10656.1"/>
    </source>
</evidence>
<dbReference type="PIRSF" id="PIRSF500060">
    <property type="entry name" value="UCP500060"/>
    <property type="match status" value="1"/>
</dbReference>
<dbReference type="InterPro" id="IPR027283">
    <property type="entry name" value="YerD"/>
</dbReference>
<comment type="similarity">
    <text evidence="1 2">Belongs to the glutamate synthase family.</text>
</comment>
<evidence type="ECO:0000313" key="6">
    <source>
        <dbReference type="Proteomes" id="UP000252174"/>
    </source>
</evidence>
<dbReference type="GO" id="GO:0006537">
    <property type="term" value="P:glutamate biosynthetic process"/>
    <property type="evidence" value="ECO:0007669"/>
    <property type="project" value="InterPro"/>
</dbReference>
<organism evidence="5 6">
    <name type="scientific">Extensimonas vulgaris</name>
    <dbReference type="NCBI Taxonomy" id="1031594"/>
    <lineage>
        <taxon>Bacteria</taxon>
        <taxon>Pseudomonadati</taxon>
        <taxon>Pseudomonadota</taxon>
        <taxon>Betaproteobacteria</taxon>
        <taxon>Burkholderiales</taxon>
        <taxon>Comamonadaceae</taxon>
        <taxon>Extensimonas</taxon>
    </lineage>
</organism>
<feature type="transmembrane region" description="Helical" evidence="3">
    <location>
        <begin position="40"/>
        <end position="63"/>
    </location>
</feature>
<protein>
    <submittedName>
        <fullName evidence="5">Glutamate synthase domain-containing protein 2</fullName>
    </submittedName>
</protein>
<sequence>MQKPLPTLFPIRYTALLLCALALLWAGVVAVQRVQGGLALGWPTGAALALCALLVLLGLYDLIQPHHAILRNYPIIGHLRYLLETIRPEIRQYFIEGDREAEPFSRAQRSLVYQRAKGEPDNRPFGTLLDVSDSGYEWINHSLAPTRIDSHDFRVWVGGTPQQPSPSVSPCTQPYAMSVFNISAMSFGALSANAILALNQGAKIGGFAHDTGEGSISRYHRVHGGDLVWEIASGYFGCRNADGSFNPDRFAEQARAPQVKMIEIKLSQGAKPGQGGMLLGPKVTPEIAEARGVPAWQDCISPPSHSAFATPIELLQFVARLRMLSGGKPTGFKLCIGHPWEWFAIAKAMRETGITPDFITVDGAEGGTGAAPVEFSDHVGTPLQEGLQLVHNTLVGLNLRERVRIGCAGKVVSAFDLARMLALGADWCNSARGFMMALGCVQAQSCHTGRCPTGVATQDARRQRALVVPDKAQRVAQLHRSTLHALKALLQAAGLSHPSEITAEHIVRRISATEVRPLARLLTPLQPGALLDTAPGALDALPNLYRRYWPMADAHSFGPTQQR</sequence>
<dbReference type="EMBL" id="QPJU01000002">
    <property type="protein sequence ID" value="RCX10656.1"/>
    <property type="molecule type" value="Genomic_DNA"/>
</dbReference>
<comment type="caution">
    <text evidence="5">The sequence shown here is derived from an EMBL/GenBank/DDBJ whole genome shotgun (WGS) entry which is preliminary data.</text>
</comment>
<dbReference type="PANTHER" id="PTHR43819:SF1">
    <property type="entry name" value="ARCHAEAL-TYPE GLUTAMATE SYNTHASE [NADPH]"/>
    <property type="match status" value="1"/>
</dbReference>
<accession>A0A369AQY9</accession>
<dbReference type="RefSeq" id="WP_114482260.1">
    <property type="nucleotide sequence ID" value="NZ_QPJU01000002.1"/>
</dbReference>
<dbReference type="SUPFAM" id="SSF51395">
    <property type="entry name" value="FMN-linked oxidoreductases"/>
    <property type="match status" value="1"/>
</dbReference>
<keyword evidence="6" id="KW-1185">Reference proteome</keyword>
<dbReference type="InterPro" id="IPR024188">
    <property type="entry name" value="GltB"/>
</dbReference>
<evidence type="ECO:0000259" key="4">
    <source>
        <dbReference type="Pfam" id="PF01645"/>
    </source>
</evidence>
<dbReference type="PANTHER" id="PTHR43819">
    <property type="entry name" value="ARCHAEAL-TYPE GLUTAMATE SYNTHASE [NADPH]"/>
    <property type="match status" value="1"/>
</dbReference>
<dbReference type="OrthoDB" id="9795032at2"/>
<keyword evidence="3" id="KW-1133">Transmembrane helix</keyword>
<dbReference type="AlphaFoldDB" id="A0A369AQY9"/>
<gene>
    <name evidence="5" type="ORF">DFR45_10257</name>
</gene>
<dbReference type="InterPro" id="IPR002932">
    <property type="entry name" value="Glu_synthdom"/>
</dbReference>
<dbReference type="Gene3D" id="3.20.20.70">
    <property type="entry name" value="Aldolase class I"/>
    <property type="match status" value="1"/>
</dbReference>
<dbReference type="CDD" id="cd02808">
    <property type="entry name" value="GltS_FMN"/>
    <property type="match status" value="1"/>
</dbReference>
<dbReference type="PIRSF" id="PIRSF006429">
    <property type="entry name" value="GOGAT_lg_2"/>
    <property type="match status" value="1"/>
</dbReference>
<keyword evidence="3" id="KW-0472">Membrane</keyword>
<dbReference type="GO" id="GO:0015930">
    <property type="term" value="F:glutamate synthase activity"/>
    <property type="evidence" value="ECO:0007669"/>
    <property type="project" value="InterPro"/>
</dbReference>